<organism evidence="4 5">
    <name type="scientific">Streptomyces salyersiae</name>
    <dbReference type="NCBI Taxonomy" id="3075530"/>
    <lineage>
        <taxon>Bacteria</taxon>
        <taxon>Bacillati</taxon>
        <taxon>Actinomycetota</taxon>
        <taxon>Actinomycetes</taxon>
        <taxon>Kitasatosporales</taxon>
        <taxon>Streptomycetaceae</taxon>
        <taxon>Streptomyces</taxon>
    </lineage>
</organism>
<evidence type="ECO:0000313" key="4">
    <source>
        <dbReference type="EMBL" id="MDT0428129.1"/>
    </source>
</evidence>
<dbReference type="InterPro" id="IPR006311">
    <property type="entry name" value="TAT_signal"/>
</dbReference>
<name>A0ABU2RL05_9ACTN</name>
<sequence>MTRISPRTVLRRTAGHLAAAGLLAAGSLAVGAPAHAADPVLTLGGPAETAVHPYPATGSPEASALEITVHNPDPDPDGAGYEGEVTYTLDLAGIEGVAVLTPAEDTGSDCEIDGPRAACHDHGVYTGLSAVADFGLVAAEGSEEGATGTVEVTGSADGVTFTPFSTRVTVGGPDLVMKRLPFEQNLRPGDAQPAPITFRNQGTRAADGVLLTLRYSRGLEIPERYANCVYNGEAGEAPFDAFAWSTALCSVEGSFEPGATYTLGVPLSVKAGEHAYYDTFVYRVAEDGPAQRSAQRAGAAFREGTGPELTLTKATASARGADLDPWDNQQEADFRTENTADFVAVGGTGEGAVGDTVTARVGYRNDGPAWIGDIRSGEPVATFEFAVPEGTEVTGKPPSCQAVTPEDRRREGRLGAARYLCSSSMTVRDGAETILPFELKITDVVPDAAGTVLIRGPWEEELPFDPEPANNTARWVLNGDMPGSGDTGGTTEGSTGTAGSAGGAPGGPTDGASGGFGPGTAGAPSAPGSTGTSGSAASAPGGSLASTGTVAPAAAGAAVAALAAGGVLYVTTRRRSAHG</sequence>
<feature type="signal peptide" evidence="3">
    <location>
        <begin position="1"/>
        <end position="36"/>
    </location>
</feature>
<dbReference type="PROSITE" id="PS51318">
    <property type="entry name" value="TAT"/>
    <property type="match status" value="1"/>
</dbReference>
<dbReference type="Proteomes" id="UP001183777">
    <property type="component" value="Unassembled WGS sequence"/>
</dbReference>
<keyword evidence="5" id="KW-1185">Reference proteome</keyword>
<evidence type="ECO:0000256" key="3">
    <source>
        <dbReference type="SAM" id="SignalP"/>
    </source>
</evidence>
<keyword evidence="2" id="KW-1133">Transmembrane helix</keyword>
<comment type="caution">
    <text evidence="4">The sequence shown here is derived from an EMBL/GenBank/DDBJ whole genome shotgun (WGS) entry which is preliminary data.</text>
</comment>
<accession>A0ABU2RL05</accession>
<dbReference type="RefSeq" id="WP_311656177.1">
    <property type="nucleotide sequence ID" value="NZ_JAVREX010000004.1"/>
</dbReference>
<reference evidence="5" key="1">
    <citation type="submission" date="2023-07" db="EMBL/GenBank/DDBJ databases">
        <title>30 novel species of actinomycetes from the DSMZ collection.</title>
        <authorList>
            <person name="Nouioui I."/>
        </authorList>
    </citation>
    <scope>NUCLEOTIDE SEQUENCE [LARGE SCALE GENOMIC DNA]</scope>
    <source>
        <strain evidence="5">DSM 41770</strain>
    </source>
</reference>
<feature type="transmembrane region" description="Helical" evidence="2">
    <location>
        <begin position="550"/>
        <end position="570"/>
    </location>
</feature>
<feature type="compositionally biased region" description="Low complexity" evidence="1">
    <location>
        <begin position="521"/>
        <end position="548"/>
    </location>
</feature>
<evidence type="ECO:0000313" key="5">
    <source>
        <dbReference type="Proteomes" id="UP001183777"/>
    </source>
</evidence>
<evidence type="ECO:0000256" key="1">
    <source>
        <dbReference type="SAM" id="MobiDB-lite"/>
    </source>
</evidence>
<proteinExistence type="predicted"/>
<evidence type="ECO:0000256" key="2">
    <source>
        <dbReference type="SAM" id="Phobius"/>
    </source>
</evidence>
<keyword evidence="3" id="KW-0732">Signal</keyword>
<feature type="chain" id="PRO_5046787509" evidence="3">
    <location>
        <begin position="37"/>
        <end position="579"/>
    </location>
</feature>
<protein>
    <submittedName>
        <fullName evidence="4">Peptidase</fullName>
    </submittedName>
</protein>
<keyword evidence="2" id="KW-0812">Transmembrane</keyword>
<feature type="region of interest" description="Disordered" evidence="1">
    <location>
        <begin position="463"/>
        <end position="548"/>
    </location>
</feature>
<gene>
    <name evidence="4" type="ORF">RM649_10790</name>
</gene>
<feature type="compositionally biased region" description="Gly residues" evidence="1">
    <location>
        <begin position="499"/>
        <end position="520"/>
    </location>
</feature>
<dbReference type="EMBL" id="JAVREX010000004">
    <property type="protein sequence ID" value="MDT0428129.1"/>
    <property type="molecule type" value="Genomic_DNA"/>
</dbReference>
<keyword evidence="2" id="KW-0472">Membrane</keyword>